<evidence type="ECO:0000256" key="2">
    <source>
        <dbReference type="ARBA" id="ARBA00023163"/>
    </source>
</evidence>
<dbReference type="InterPro" id="IPR013150">
    <property type="entry name" value="TFIIB_cyclin"/>
</dbReference>
<dbReference type="AlphaFoldDB" id="A0A2R6C1M3"/>
<accession>A0A2R6C1M3</accession>
<evidence type="ECO:0000313" key="5">
    <source>
        <dbReference type="EMBL" id="PSO04743.1"/>
    </source>
</evidence>
<dbReference type="GO" id="GO:0017025">
    <property type="term" value="F:TBP-class protein binding"/>
    <property type="evidence" value="ECO:0007669"/>
    <property type="project" value="InterPro"/>
</dbReference>
<gene>
    <name evidence="5" type="ORF">B9Q04_19305</name>
</gene>
<dbReference type="Proteomes" id="UP000242015">
    <property type="component" value="Unassembled WGS sequence"/>
</dbReference>
<dbReference type="CDD" id="cd00043">
    <property type="entry name" value="CYCLIN_SF"/>
    <property type="match status" value="1"/>
</dbReference>
<dbReference type="Gene3D" id="1.10.472.170">
    <property type="match status" value="1"/>
</dbReference>
<feature type="region of interest" description="Disordered" evidence="3">
    <location>
        <begin position="185"/>
        <end position="230"/>
    </location>
</feature>
<name>A0A2R6C1M3_9ARCH</name>
<dbReference type="Pfam" id="PF00382">
    <property type="entry name" value="TFIIB"/>
    <property type="match status" value="1"/>
</dbReference>
<evidence type="ECO:0000313" key="6">
    <source>
        <dbReference type="Proteomes" id="UP000242015"/>
    </source>
</evidence>
<evidence type="ECO:0000256" key="1">
    <source>
        <dbReference type="ARBA" id="ARBA00023015"/>
    </source>
</evidence>
<dbReference type="PANTHER" id="PTHR11618">
    <property type="entry name" value="TRANSCRIPTION INITIATION FACTOR IIB-RELATED"/>
    <property type="match status" value="1"/>
</dbReference>
<dbReference type="SUPFAM" id="SSF47954">
    <property type="entry name" value="Cyclin-like"/>
    <property type="match status" value="1"/>
</dbReference>
<comment type="caution">
    <text evidence="5">The sequence shown here is derived from an EMBL/GenBank/DDBJ whole genome shotgun (WGS) entry which is preliminary data.</text>
</comment>
<dbReference type="EMBL" id="NEXF01000696">
    <property type="protein sequence ID" value="PSO04743.1"/>
    <property type="molecule type" value="Genomic_DNA"/>
</dbReference>
<dbReference type="InterPro" id="IPR036915">
    <property type="entry name" value="Cyclin-like_sf"/>
</dbReference>
<feature type="region of interest" description="Disordered" evidence="3">
    <location>
        <begin position="54"/>
        <end position="73"/>
    </location>
</feature>
<keyword evidence="1" id="KW-0805">Transcription regulation</keyword>
<sequence>MVEEGRAELGPEWYPAQEGRKRADVHSLKAPTMVKGGGDVPAWITTDTYIGNVNRGGGGGRRRGRSRMSPASAAGVDVARLRRAHAWLHAKETAQRALYNRMRSVAAALRLPSTTPAHAHQTYVDAANAGISFRGRGRDTVVVATTLAALRRLGAPQPHLREVRPLVRNMRATLRLYRRITEALSTRGGGNPNADTGADGNGGGSSSSIGGGSAGTRGGNEGTPSTHTERAVQPLAARYLPQMCTALGLTPPECAEALKRLTEAAVRGYTSGKSPRALAAAAAYIQALADTRRTEAKRGEMFKAALRASGVTPGTLRKAIHILGG</sequence>
<organism evidence="5 6">
    <name type="scientific">Candidatus Marsarchaeota G2 archaeon BE_D</name>
    <dbReference type="NCBI Taxonomy" id="1978158"/>
    <lineage>
        <taxon>Archaea</taxon>
        <taxon>Candidatus Marsarchaeota</taxon>
        <taxon>Candidatus Marsarchaeota group 2</taxon>
    </lineage>
</organism>
<dbReference type="GO" id="GO:0070897">
    <property type="term" value="P:transcription preinitiation complex assembly"/>
    <property type="evidence" value="ECO:0007669"/>
    <property type="project" value="InterPro"/>
</dbReference>
<dbReference type="Gene3D" id="1.10.472.10">
    <property type="entry name" value="Cyclin-like"/>
    <property type="match status" value="1"/>
</dbReference>
<dbReference type="PANTHER" id="PTHR11618:SF13">
    <property type="entry name" value="TRANSCRIPTION INITIATION FACTOR IIB"/>
    <property type="match status" value="1"/>
</dbReference>
<evidence type="ECO:0000256" key="3">
    <source>
        <dbReference type="SAM" id="MobiDB-lite"/>
    </source>
</evidence>
<keyword evidence="2" id="KW-0804">Transcription</keyword>
<feature type="domain" description="Transcription factor TFIIB cyclin-like" evidence="4">
    <location>
        <begin position="236"/>
        <end position="317"/>
    </location>
</feature>
<reference evidence="5 6" key="1">
    <citation type="submission" date="2017-04" db="EMBL/GenBank/DDBJ databases">
        <title>Novel microbial lineages endemic to geothermal iron-oxide mats fill important gaps in the evolutionary history of Archaea.</title>
        <authorList>
            <person name="Jay Z.J."/>
            <person name="Beam J.P."/>
            <person name="Dlakic M."/>
            <person name="Rusch D.B."/>
            <person name="Kozubal M.A."/>
            <person name="Inskeep W.P."/>
        </authorList>
    </citation>
    <scope>NUCLEOTIDE SEQUENCE [LARGE SCALE GENOMIC DNA]</scope>
    <source>
        <strain evidence="5">BE_D</strain>
    </source>
</reference>
<evidence type="ECO:0000259" key="4">
    <source>
        <dbReference type="Pfam" id="PF00382"/>
    </source>
</evidence>
<dbReference type="GO" id="GO:0097550">
    <property type="term" value="C:transcription preinitiation complex"/>
    <property type="evidence" value="ECO:0007669"/>
    <property type="project" value="TreeGrafter"/>
</dbReference>
<proteinExistence type="predicted"/>
<dbReference type="InterPro" id="IPR000812">
    <property type="entry name" value="TFIIB"/>
</dbReference>
<protein>
    <recommendedName>
        <fullName evidence="4">Transcription factor TFIIB cyclin-like domain-containing protein</fullName>
    </recommendedName>
</protein>
<feature type="compositionally biased region" description="Gly residues" evidence="3">
    <location>
        <begin position="199"/>
        <end position="221"/>
    </location>
</feature>